<feature type="compositionally biased region" description="Basic and acidic residues" evidence="1">
    <location>
        <begin position="1"/>
        <end position="17"/>
    </location>
</feature>
<sequence>MRFEPKKTQKPVVERRSSWQPTQSAKENAVRSKCPLVSLRPLSEVPLRLMHVLTCMIDGKCNIRPCPRKCRMEWGMVWHQACELWARGHENIWIGKKNGINGALNLYAKKVMNGAKIFHGKLRTELMNERLTGMQRKKQSPYQGKSDKALHTMSVRLVSCHTITCGVDKHEWDARD</sequence>
<name>A0A6J5WTR1_PRUAR</name>
<reference evidence="3" key="1">
    <citation type="journal article" date="2020" name="Genome Biol.">
        <title>Gamete binning: chromosome-level and haplotype-resolved genome assembly enabled by high-throughput single-cell sequencing of gamete genomes.</title>
        <authorList>
            <person name="Campoy J.A."/>
            <person name="Sun H."/>
            <person name="Goel M."/>
            <person name="Jiao W.-B."/>
            <person name="Folz-Donahue K."/>
            <person name="Wang N."/>
            <person name="Rubio M."/>
            <person name="Liu C."/>
            <person name="Kukat C."/>
            <person name="Ruiz D."/>
            <person name="Huettel B."/>
            <person name="Schneeberger K."/>
        </authorList>
    </citation>
    <scope>NUCLEOTIDE SEQUENCE [LARGE SCALE GENOMIC DNA]</scope>
    <source>
        <strain evidence="3">cv. Rojo Pasion</strain>
    </source>
</reference>
<dbReference type="AlphaFoldDB" id="A0A6J5WTR1"/>
<accession>A0A6J5WTR1</accession>
<gene>
    <name evidence="2" type="ORF">ORAREDHAP_LOCUS19709</name>
</gene>
<proteinExistence type="predicted"/>
<protein>
    <submittedName>
        <fullName evidence="2">Uncharacterized protein</fullName>
    </submittedName>
</protein>
<dbReference type="EMBL" id="CAEKKB010000003">
    <property type="protein sequence ID" value="CAB4303477.1"/>
    <property type="molecule type" value="Genomic_DNA"/>
</dbReference>
<evidence type="ECO:0000313" key="2">
    <source>
        <dbReference type="EMBL" id="CAB4303477.1"/>
    </source>
</evidence>
<dbReference type="Proteomes" id="UP000507245">
    <property type="component" value="Unassembled WGS sequence"/>
</dbReference>
<keyword evidence="3" id="KW-1185">Reference proteome</keyword>
<feature type="region of interest" description="Disordered" evidence="1">
    <location>
        <begin position="1"/>
        <end position="26"/>
    </location>
</feature>
<organism evidence="2 3">
    <name type="scientific">Prunus armeniaca</name>
    <name type="common">Apricot</name>
    <name type="synonym">Armeniaca vulgaris</name>
    <dbReference type="NCBI Taxonomy" id="36596"/>
    <lineage>
        <taxon>Eukaryota</taxon>
        <taxon>Viridiplantae</taxon>
        <taxon>Streptophyta</taxon>
        <taxon>Embryophyta</taxon>
        <taxon>Tracheophyta</taxon>
        <taxon>Spermatophyta</taxon>
        <taxon>Magnoliopsida</taxon>
        <taxon>eudicotyledons</taxon>
        <taxon>Gunneridae</taxon>
        <taxon>Pentapetalae</taxon>
        <taxon>rosids</taxon>
        <taxon>fabids</taxon>
        <taxon>Rosales</taxon>
        <taxon>Rosaceae</taxon>
        <taxon>Amygdaloideae</taxon>
        <taxon>Amygdaleae</taxon>
        <taxon>Prunus</taxon>
    </lineage>
</organism>
<evidence type="ECO:0000313" key="3">
    <source>
        <dbReference type="Proteomes" id="UP000507245"/>
    </source>
</evidence>
<evidence type="ECO:0000256" key="1">
    <source>
        <dbReference type="SAM" id="MobiDB-lite"/>
    </source>
</evidence>